<evidence type="ECO:0000256" key="1">
    <source>
        <dbReference type="ARBA" id="ARBA00004141"/>
    </source>
</evidence>
<keyword evidence="2 6" id="KW-0812">Transmembrane</keyword>
<feature type="transmembrane region" description="Helical" evidence="6">
    <location>
        <begin position="142"/>
        <end position="163"/>
    </location>
</feature>
<comment type="caution">
    <text evidence="8">The sequence shown here is derived from an EMBL/GenBank/DDBJ whole genome shotgun (WGS) entry which is preliminary data.</text>
</comment>
<dbReference type="Proteomes" id="UP000642107">
    <property type="component" value="Unassembled WGS sequence"/>
</dbReference>
<dbReference type="RefSeq" id="WP_192279560.1">
    <property type="nucleotide sequence ID" value="NZ_JACZDF010000003.1"/>
</dbReference>
<comment type="subcellular location">
    <subcellularLocation>
        <location evidence="1">Membrane</location>
        <topology evidence="1">Multi-pass membrane protein</topology>
    </subcellularLocation>
</comment>
<evidence type="ECO:0000259" key="7">
    <source>
        <dbReference type="Pfam" id="PF01061"/>
    </source>
</evidence>
<keyword evidence="3 6" id="KW-1133">Transmembrane helix</keyword>
<organism evidence="8 9">
    <name type="scientific">Flavimobilis rhizosphaerae</name>
    <dbReference type="NCBI Taxonomy" id="2775421"/>
    <lineage>
        <taxon>Bacteria</taxon>
        <taxon>Bacillati</taxon>
        <taxon>Actinomycetota</taxon>
        <taxon>Actinomycetes</taxon>
        <taxon>Micrococcales</taxon>
        <taxon>Jonesiaceae</taxon>
        <taxon>Flavimobilis</taxon>
    </lineage>
</organism>
<evidence type="ECO:0000256" key="5">
    <source>
        <dbReference type="ARBA" id="ARBA00023251"/>
    </source>
</evidence>
<accession>A0ABR9DR93</accession>
<feature type="transmembrane region" description="Helical" evidence="6">
    <location>
        <begin position="56"/>
        <end position="76"/>
    </location>
</feature>
<dbReference type="EMBL" id="JACZDF010000003">
    <property type="protein sequence ID" value="MBD9699508.1"/>
    <property type="molecule type" value="Genomic_DNA"/>
</dbReference>
<dbReference type="Pfam" id="PF01061">
    <property type="entry name" value="ABC2_membrane"/>
    <property type="match status" value="1"/>
</dbReference>
<feature type="transmembrane region" description="Helical" evidence="6">
    <location>
        <begin position="105"/>
        <end position="130"/>
    </location>
</feature>
<proteinExistence type="predicted"/>
<evidence type="ECO:0000256" key="3">
    <source>
        <dbReference type="ARBA" id="ARBA00022989"/>
    </source>
</evidence>
<evidence type="ECO:0000313" key="9">
    <source>
        <dbReference type="Proteomes" id="UP000642107"/>
    </source>
</evidence>
<sequence length="255" mass="26961">MTATTPGALRLVAVHTKFQLLETIRIPAAVIGNTVFPALALFFFVVPQADVAGNRLWATTAVASLAFFSVCSASMFTHGLGVAEDRESPFDPFVRSLPAGPVPRFVGRILVGLVMALFGMVPLLLVAAFFTEAGVPAPQLLAGVGMLLVGAVPFILLGIGLGYALTAKAAIAIVQVILFPLAFAGGLFMPPQLFPAWMDTVSLATPTRAGRDLLVDALGVEAAHGSSWLVLLGWTVAFGVLAIWAYRRDEGRRFR</sequence>
<evidence type="ECO:0000256" key="2">
    <source>
        <dbReference type="ARBA" id="ARBA00022692"/>
    </source>
</evidence>
<evidence type="ECO:0000256" key="4">
    <source>
        <dbReference type="ARBA" id="ARBA00023136"/>
    </source>
</evidence>
<feature type="transmembrane region" description="Helical" evidence="6">
    <location>
        <begin position="228"/>
        <end position="246"/>
    </location>
</feature>
<feature type="domain" description="ABC-2 type transporter transmembrane" evidence="7">
    <location>
        <begin position="14"/>
        <end position="215"/>
    </location>
</feature>
<feature type="transmembrane region" description="Helical" evidence="6">
    <location>
        <begin position="170"/>
        <end position="189"/>
    </location>
</feature>
<dbReference type="InterPro" id="IPR000412">
    <property type="entry name" value="ABC_2_transport"/>
</dbReference>
<protein>
    <submittedName>
        <fullName evidence="8">ABC transporter permease</fullName>
    </submittedName>
</protein>
<dbReference type="InterPro" id="IPR051784">
    <property type="entry name" value="Nod_factor_ABC_transporter"/>
</dbReference>
<dbReference type="InterPro" id="IPR013525">
    <property type="entry name" value="ABC2_TM"/>
</dbReference>
<name>A0ABR9DR93_9MICO</name>
<feature type="transmembrane region" description="Helical" evidence="6">
    <location>
        <begin position="26"/>
        <end position="44"/>
    </location>
</feature>
<gene>
    <name evidence="8" type="ORF">IGS67_08395</name>
</gene>
<keyword evidence="9" id="KW-1185">Reference proteome</keyword>
<reference evidence="8 9" key="1">
    <citation type="submission" date="2020-09" db="EMBL/GenBank/DDBJ databases">
        <title>Flavimobilis rhizosphaerae sp. nov., isolated from rhizosphere soil of Spartina alterniflora.</title>
        <authorList>
            <person name="Hanqin C."/>
        </authorList>
    </citation>
    <scope>NUCLEOTIDE SEQUENCE [LARGE SCALE GENOMIC DNA]</scope>
    <source>
        <strain evidence="8 9">GY 10621</strain>
    </source>
</reference>
<dbReference type="PANTHER" id="PTHR43229">
    <property type="entry name" value="NODULATION PROTEIN J"/>
    <property type="match status" value="1"/>
</dbReference>
<keyword evidence="5" id="KW-0046">Antibiotic resistance</keyword>
<evidence type="ECO:0000313" key="8">
    <source>
        <dbReference type="EMBL" id="MBD9699508.1"/>
    </source>
</evidence>
<keyword evidence="4 6" id="KW-0472">Membrane</keyword>
<dbReference type="PIRSF" id="PIRSF006648">
    <property type="entry name" value="DrrB"/>
    <property type="match status" value="1"/>
</dbReference>
<evidence type="ECO:0000256" key="6">
    <source>
        <dbReference type="SAM" id="Phobius"/>
    </source>
</evidence>
<dbReference type="PANTHER" id="PTHR43229:SF2">
    <property type="entry name" value="NODULATION PROTEIN J"/>
    <property type="match status" value="1"/>
</dbReference>